<dbReference type="Gene3D" id="1.10.510.10">
    <property type="entry name" value="Transferase(Phosphotransferase) domain 1"/>
    <property type="match status" value="1"/>
</dbReference>
<keyword evidence="2" id="KW-0723">Serine/threonine-protein kinase</keyword>
<feature type="compositionally biased region" description="Acidic residues" evidence="9">
    <location>
        <begin position="449"/>
        <end position="463"/>
    </location>
</feature>
<feature type="domain" description="Protein kinase" evidence="10">
    <location>
        <begin position="1"/>
        <end position="410"/>
    </location>
</feature>
<reference evidence="11" key="2">
    <citation type="submission" date="2023-05" db="EMBL/GenBank/DDBJ databases">
        <authorList>
            <consortium name="Lawrence Berkeley National Laboratory"/>
            <person name="Steindorff A."/>
            <person name="Hensen N."/>
            <person name="Bonometti L."/>
            <person name="Westerberg I."/>
            <person name="Brannstrom I.O."/>
            <person name="Guillou S."/>
            <person name="Cros-Aarteil S."/>
            <person name="Calhoun S."/>
            <person name="Haridas S."/>
            <person name="Kuo A."/>
            <person name="Mondo S."/>
            <person name="Pangilinan J."/>
            <person name="Riley R."/>
            <person name="Labutti K."/>
            <person name="Andreopoulos B."/>
            <person name="Lipzen A."/>
            <person name="Chen C."/>
            <person name="Yanf M."/>
            <person name="Daum C."/>
            <person name="Ng V."/>
            <person name="Clum A."/>
            <person name="Ohm R."/>
            <person name="Martin F."/>
            <person name="Silar P."/>
            <person name="Natvig D."/>
            <person name="Lalanne C."/>
            <person name="Gautier V."/>
            <person name="Ament-Velasquez S.L."/>
            <person name="Kruys A."/>
            <person name="Hutchinson M.I."/>
            <person name="Powell A.J."/>
            <person name="Barry K."/>
            <person name="Miller A.N."/>
            <person name="Grigoriev I.V."/>
            <person name="Debuchy R."/>
            <person name="Gladieux P."/>
            <person name="Thoren M.H."/>
            <person name="Johannesson H."/>
        </authorList>
    </citation>
    <scope>NUCLEOTIDE SEQUENCE</scope>
    <source>
        <strain evidence="11">CBS 141.50</strain>
    </source>
</reference>
<feature type="region of interest" description="Disordered" evidence="9">
    <location>
        <begin position="81"/>
        <end position="103"/>
    </location>
</feature>
<evidence type="ECO:0000259" key="10">
    <source>
        <dbReference type="PROSITE" id="PS50011"/>
    </source>
</evidence>
<proteinExistence type="predicted"/>
<evidence type="ECO:0000256" key="3">
    <source>
        <dbReference type="ARBA" id="ARBA00022679"/>
    </source>
</evidence>
<dbReference type="RefSeq" id="XP_062638577.1">
    <property type="nucleotide sequence ID" value="XM_062776711.1"/>
</dbReference>
<evidence type="ECO:0000313" key="11">
    <source>
        <dbReference type="EMBL" id="KAK4145206.1"/>
    </source>
</evidence>
<dbReference type="AlphaFoldDB" id="A0AAN6ZQ82"/>
<dbReference type="EMBL" id="MU853570">
    <property type="protein sequence ID" value="KAK4145206.1"/>
    <property type="molecule type" value="Genomic_DNA"/>
</dbReference>
<dbReference type="InterPro" id="IPR011009">
    <property type="entry name" value="Kinase-like_dom_sf"/>
</dbReference>
<sequence length="470" mass="51654">MPLPKSPYTLHKHLGNDFYLVQRLTDGEILFARPSRHPNNPHIGGPSLELLLQFAGAQPAANLLNHENLISLHDEMTAVSSIPRTPGSDGRDAAAAQEGGEEDRPGMVKRWLIMDFAEAGTLQDVLDDYALPDSTLASSSSSGPSVFAAGAVQHGGFLPESFIWHVALGLLRALQWLHEGIRDTYEVVSPSDLPPPPPATTRGHRAAQYLRIRGKTPPEQDWMPVLHRGIRASNVFLQHPRGTETYGAVKLGGLERAVVSGSAGLMRGTPVVAMEGEDGVGLELLRDRKVKWGKEGLGMLREKRPYTRGNELLSVGAILYHMMLGRELPQPEDCDTCGCIHVTSNTKPNPQATTTRCRHASCAGKDINIDVVFAPLLAYTPGLKRLATMLLQAERGDGWWASEALNTAWDGFERWAEDTEDGRAYRDVFDDIWFRRQNQVRLGKRAREEEGEAEGEGEGEVDMQEGVLVV</sequence>
<dbReference type="PROSITE" id="PS50011">
    <property type="entry name" value="PROTEIN_KINASE_DOM"/>
    <property type="match status" value="1"/>
</dbReference>
<evidence type="ECO:0000256" key="7">
    <source>
        <dbReference type="ARBA" id="ARBA00047899"/>
    </source>
</evidence>
<keyword evidence="4" id="KW-0547">Nucleotide-binding</keyword>
<reference evidence="11" key="1">
    <citation type="journal article" date="2023" name="Mol. Phylogenet. Evol.">
        <title>Genome-scale phylogeny and comparative genomics of the fungal order Sordariales.</title>
        <authorList>
            <person name="Hensen N."/>
            <person name="Bonometti L."/>
            <person name="Westerberg I."/>
            <person name="Brannstrom I.O."/>
            <person name="Guillou S."/>
            <person name="Cros-Aarteil S."/>
            <person name="Calhoun S."/>
            <person name="Haridas S."/>
            <person name="Kuo A."/>
            <person name="Mondo S."/>
            <person name="Pangilinan J."/>
            <person name="Riley R."/>
            <person name="LaButti K."/>
            <person name="Andreopoulos B."/>
            <person name="Lipzen A."/>
            <person name="Chen C."/>
            <person name="Yan M."/>
            <person name="Daum C."/>
            <person name="Ng V."/>
            <person name="Clum A."/>
            <person name="Steindorff A."/>
            <person name="Ohm R.A."/>
            <person name="Martin F."/>
            <person name="Silar P."/>
            <person name="Natvig D.O."/>
            <person name="Lalanne C."/>
            <person name="Gautier V."/>
            <person name="Ament-Velasquez S.L."/>
            <person name="Kruys A."/>
            <person name="Hutchinson M.I."/>
            <person name="Powell A.J."/>
            <person name="Barry K."/>
            <person name="Miller A.N."/>
            <person name="Grigoriev I.V."/>
            <person name="Debuchy R."/>
            <person name="Gladieux P."/>
            <person name="Hiltunen Thoren M."/>
            <person name="Johannesson H."/>
        </authorList>
    </citation>
    <scope>NUCLEOTIDE SEQUENCE</scope>
    <source>
        <strain evidence="11">CBS 141.50</strain>
    </source>
</reference>
<evidence type="ECO:0000256" key="1">
    <source>
        <dbReference type="ARBA" id="ARBA00012513"/>
    </source>
</evidence>
<dbReference type="SUPFAM" id="SSF56112">
    <property type="entry name" value="Protein kinase-like (PK-like)"/>
    <property type="match status" value="1"/>
</dbReference>
<dbReference type="PANTHER" id="PTHR43671">
    <property type="entry name" value="SERINE/THREONINE-PROTEIN KINASE NEK"/>
    <property type="match status" value="1"/>
</dbReference>
<comment type="catalytic activity">
    <reaction evidence="7">
        <text>L-threonyl-[protein] + ATP = O-phospho-L-threonyl-[protein] + ADP + H(+)</text>
        <dbReference type="Rhea" id="RHEA:46608"/>
        <dbReference type="Rhea" id="RHEA-COMP:11060"/>
        <dbReference type="Rhea" id="RHEA-COMP:11605"/>
        <dbReference type="ChEBI" id="CHEBI:15378"/>
        <dbReference type="ChEBI" id="CHEBI:30013"/>
        <dbReference type="ChEBI" id="CHEBI:30616"/>
        <dbReference type="ChEBI" id="CHEBI:61977"/>
        <dbReference type="ChEBI" id="CHEBI:456216"/>
        <dbReference type="EC" id="2.7.11.1"/>
    </reaction>
</comment>
<dbReference type="GeneID" id="87813324"/>
<name>A0AAN6ZQ82_9PEZI</name>
<protein>
    <recommendedName>
        <fullName evidence="1">non-specific serine/threonine protein kinase</fullName>
        <ecNumber evidence="1">2.7.11.1</ecNumber>
    </recommendedName>
</protein>
<accession>A0AAN6ZQ82</accession>
<gene>
    <name evidence="11" type="ORF">C8A04DRAFT_10771</name>
</gene>
<evidence type="ECO:0000313" key="12">
    <source>
        <dbReference type="Proteomes" id="UP001302676"/>
    </source>
</evidence>
<dbReference type="InterPro" id="IPR000719">
    <property type="entry name" value="Prot_kinase_dom"/>
</dbReference>
<evidence type="ECO:0000256" key="4">
    <source>
        <dbReference type="ARBA" id="ARBA00022741"/>
    </source>
</evidence>
<feature type="region of interest" description="Disordered" evidence="9">
    <location>
        <begin position="444"/>
        <end position="470"/>
    </location>
</feature>
<dbReference type="EC" id="2.7.11.1" evidence="1"/>
<evidence type="ECO:0000256" key="5">
    <source>
        <dbReference type="ARBA" id="ARBA00022777"/>
    </source>
</evidence>
<dbReference type="Proteomes" id="UP001302676">
    <property type="component" value="Unassembled WGS sequence"/>
</dbReference>
<dbReference type="PANTHER" id="PTHR43671:SF98">
    <property type="entry name" value="SERINE_THREONINE-PROTEIN KINASE NEK11"/>
    <property type="match status" value="1"/>
</dbReference>
<keyword evidence="12" id="KW-1185">Reference proteome</keyword>
<evidence type="ECO:0000256" key="9">
    <source>
        <dbReference type="SAM" id="MobiDB-lite"/>
    </source>
</evidence>
<dbReference type="InterPro" id="IPR050660">
    <property type="entry name" value="NEK_Ser/Thr_kinase"/>
</dbReference>
<dbReference type="GO" id="GO:0004674">
    <property type="term" value="F:protein serine/threonine kinase activity"/>
    <property type="evidence" value="ECO:0007669"/>
    <property type="project" value="UniProtKB-KW"/>
</dbReference>
<keyword evidence="6" id="KW-0067">ATP-binding</keyword>
<keyword evidence="5" id="KW-0418">Kinase</keyword>
<comment type="catalytic activity">
    <reaction evidence="8">
        <text>L-seryl-[protein] + ATP = O-phospho-L-seryl-[protein] + ADP + H(+)</text>
        <dbReference type="Rhea" id="RHEA:17989"/>
        <dbReference type="Rhea" id="RHEA-COMP:9863"/>
        <dbReference type="Rhea" id="RHEA-COMP:11604"/>
        <dbReference type="ChEBI" id="CHEBI:15378"/>
        <dbReference type="ChEBI" id="CHEBI:29999"/>
        <dbReference type="ChEBI" id="CHEBI:30616"/>
        <dbReference type="ChEBI" id="CHEBI:83421"/>
        <dbReference type="ChEBI" id="CHEBI:456216"/>
        <dbReference type="EC" id="2.7.11.1"/>
    </reaction>
</comment>
<evidence type="ECO:0000256" key="6">
    <source>
        <dbReference type="ARBA" id="ARBA00022840"/>
    </source>
</evidence>
<keyword evidence="3" id="KW-0808">Transferase</keyword>
<evidence type="ECO:0000256" key="2">
    <source>
        <dbReference type="ARBA" id="ARBA00022527"/>
    </source>
</evidence>
<organism evidence="11 12">
    <name type="scientific">Dichotomopilus funicola</name>
    <dbReference type="NCBI Taxonomy" id="1934379"/>
    <lineage>
        <taxon>Eukaryota</taxon>
        <taxon>Fungi</taxon>
        <taxon>Dikarya</taxon>
        <taxon>Ascomycota</taxon>
        <taxon>Pezizomycotina</taxon>
        <taxon>Sordariomycetes</taxon>
        <taxon>Sordariomycetidae</taxon>
        <taxon>Sordariales</taxon>
        <taxon>Chaetomiaceae</taxon>
        <taxon>Dichotomopilus</taxon>
    </lineage>
</organism>
<comment type="caution">
    <text evidence="11">The sequence shown here is derived from an EMBL/GenBank/DDBJ whole genome shotgun (WGS) entry which is preliminary data.</text>
</comment>
<dbReference type="GO" id="GO:0005524">
    <property type="term" value="F:ATP binding"/>
    <property type="evidence" value="ECO:0007669"/>
    <property type="project" value="UniProtKB-KW"/>
</dbReference>
<evidence type="ECO:0000256" key="8">
    <source>
        <dbReference type="ARBA" id="ARBA00048679"/>
    </source>
</evidence>
<dbReference type="GO" id="GO:0005634">
    <property type="term" value="C:nucleus"/>
    <property type="evidence" value="ECO:0007669"/>
    <property type="project" value="TreeGrafter"/>
</dbReference>